<reference evidence="13 14" key="1">
    <citation type="submission" date="2014-08" db="EMBL/GenBank/DDBJ databases">
        <title>Complete genome sequence of Corynebacterium sphenisci CECT 5990(T) (=DSM 44792(T)), isolated from healthy wild penguins.</title>
        <authorList>
            <person name="Ruckert C."/>
            <person name="Albersmeier A."/>
            <person name="Winkler A."/>
            <person name="Kalinowski J."/>
        </authorList>
    </citation>
    <scope>NUCLEOTIDE SEQUENCE [LARGE SCALE GENOMIC DNA]</scope>
    <source>
        <strain evidence="13 14">DSM 44792</strain>
    </source>
</reference>
<evidence type="ECO:0000256" key="8">
    <source>
        <dbReference type="ARBA" id="ARBA00023136"/>
    </source>
</evidence>
<comment type="subcellular location">
    <subcellularLocation>
        <location evidence="1">Cell membrane</location>
        <topology evidence="1">Multi-pass membrane protein</topology>
    </subcellularLocation>
</comment>
<keyword evidence="6" id="KW-0067">ATP-binding</keyword>
<evidence type="ECO:0000256" key="4">
    <source>
        <dbReference type="ARBA" id="ARBA00022692"/>
    </source>
</evidence>
<dbReference type="InterPro" id="IPR011527">
    <property type="entry name" value="ABC1_TM_dom"/>
</dbReference>
<keyword evidence="14" id="KW-1185">Reference proteome</keyword>
<accession>A0A1L7CY55</accession>
<dbReference type="GO" id="GO:0005886">
    <property type="term" value="C:plasma membrane"/>
    <property type="evidence" value="ECO:0007669"/>
    <property type="project" value="UniProtKB-SubCell"/>
</dbReference>
<dbReference type="PANTHER" id="PTHR43394">
    <property type="entry name" value="ATP-DEPENDENT PERMEASE MDL1, MITOCHONDRIAL"/>
    <property type="match status" value="1"/>
</dbReference>
<evidence type="ECO:0000313" key="13">
    <source>
        <dbReference type="EMBL" id="APT90819.1"/>
    </source>
</evidence>
<evidence type="ECO:0000259" key="12">
    <source>
        <dbReference type="PROSITE" id="PS50929"/>
    </source>
</evidence>
<evidence type="ECO:0000256" key="3">
    <source>
        <dbReference type="ARBA" id="ARBA00022475"/>
    </source>
</evidence>
<feature type="transmembrane region" description="Helical" evidence="10">
    <location>
        <begin position="169"/>
        <end position="190"/>
    </location>
</feature>
<evidence type="ECO:0000256" key="6">
    <source>
        <dbReference type="ARBA" id="ARBA00022840"/>
    </source>
</evidence>
<name>A0A1L7CY55_9CORY</name>
<keyword evidence="4 10" id="KW-0812">Transmembrane</keyword>
<proteinExistence type="inferred from homology"/>
<protein>
    <recommendedName>
        <fullName evidence="15">ABC transporter</fullName>
    </recommendedName>
</protein>
<dbReference type="FunFam" id="3.40.50.300:FF:000299">
    <property type="entry name" value="ABC transporter ATP-binding protein/permease"/>
    <property type="match status" value="1"/>
</dbReference>
<evidence type="ECO:0000313" key="14">
    <source>
        <dbReference type="Proteomes" id="UP000185469"/>
    </source>
</evidence>
<evidence type="ECO:0000256" key="2">
    <source>
        <dbReference type="ARBA" id="ARBA00022448"/>
    </source>
</evidence>
<comment type="similarity">
    <text evidence="9">Belongs to the ABC transporter superfamily. Lipid exporter (TC 3.A.1.106) family.</text>
</comment>
<keyword evidence="7 10" id="KW-1133">Transmembrane helix</keyword>
<feature type="domain" description="ABC transmembrane type-1" evidence="12">
    <location>
        <begin position="34"/>
        <end position="313"/>
    </location>
</feature>
<dbReference type="InterPro" id="IPR039421">
    <property type="entry name" value="Type_1_exporter"/>
</dbReference>
<dbReference type="SMART" id="SM00382">
    <property type="entry name" value="AAA"/>
    <property type="match status" value="1"/>
</dbReference>
<dbReference type="Gene3D" id="3.40.50.300">
    <property type="entry name" value="P-loop containing nucleotide triphosphate hydrolases"/>
    <property type="match status" value="1"/>
</dbReference>
<dbReference type="EMBL" id="CP009248">
    <property type="protein sequence ID" value="APT90819.1"/>
    <property type="molecule type" value="Genomic_DNA"/>
</dbReference>
<dbReference type="Gene3D" id="1.20.1560.10">
    <property type="entry name" value="ABC transporter type 1, transmembrane domain"/>
    <property type="match status" value="1"/>
</dbReference>
<dbReference type="AlphaFoldDB" id="A0A1L7CY55"/>
<gene>
    <name evidence="13" type="ORF">CSPHI_06895</name>
</gene>
<keyword evidence="2" id="KW-0813">Transport</keyword>
<evidence type="ECO:0000256" key="9">
    <source>
        <dbReference type="ARBA" id="ARBA00061644"/>
    </source>
</evidence>
<dbReference type="InterPro" id="IPR036640">
    <property type="entry name" value="ABC1_TM_sf"/>
</dbReference>
<feature type="transmembrane region" description="Helical" evidence="10">
    <location>
        <begin position="140"/>
        <end position="163"/>
    </location>
</feature>
<keyword evidence="8 10" id="KW-0472">Membrane</keyword>
<dbReference type="InterPro" id="IPR003439">
    <property type="entry name" value="ABC_transporter-like_ATP-bd"/>
</dbReference>
<dbReference type="SUPFAM" id="SSF52540">
    <property type="entry name" value="P-loop containing nucleoside triphosphate hydrolases"/>
    <property type="match status" value="1"/>
</dbReference>
<dbReference type="PROSITE" id="PS00211">
    <property type="entry name" value="ABC_TRANSPORTER_1"/>
    <property type="match status" value="1"/>
</dbReference>
<feature type="transmembrane region" description="Helical" evidence="10">
    <location>
        <begin position="253"/>
        <end position="275"/>
    </location>
</feature>
<evidence type="ECO:0000256" key="5">
    <source>
        <dbReference type="ARBA" id="ARBA00022741"/>
    </source>
</evidence>
<dbReference type="GO" id="GO:0005524">
    <property type="term" value="F:ATP binding"/>
    <property type="evidence" value="ECO:0007669"/>
    <property type="project" value="UniProtKB-KW"/>
</dbReference>
<dbReference type="PANTHER" id="PTHR43394:SF1">
    <property type="entry name" value="ATP-BINDING CASSETTE SUB-FAMILY B MEMBER 10, MITOCHONDRIAL"/>
    <property type="match status" value="1"/>
</dbReference>
<evidence type="ECO:0000259" key="11">
    <source>
        <dbReference type="PROSITE" id="PS50893"/>
    </source>
</evidence>
<dbReference type="Proteomes" id="UP000185469">
    <property type="component" value="Chromosome"/>
</dbReference>
<dbReference type="InterPro" id="IPR003593">
    <property type="entry name" value="AAA+_ATPase"/>
</dbReference>
<dbReference type="CDD" id="cd18551">
    <property type="entry name" value="ABC_6TM_LmrA_like"/>
    <property type="match status" value="1"/>
</dbReference>
<dbReference type="Pfam" id="PF00664">
    <property type="entry name" value="ABC_membrane"/>
    <property type="match status" value="1"/>
</dbReference>
<keyword evidence="5" id="KW-0547">Nucleotide-binding</keyword>
<dbReference type="GO" id="GO:0015421">
    <property type="term" value="F:ABC-type oligopeptide transporter activity"/>
    <property type="evidence" value="ECO:0007669"/>
    <property type="project" value="TreeGrafter"/>
</dbReference>
<evidence type="ECO:0000256" key="7">
    <source>
        <dbReference type="ARBA" id="ARBA00022989"/>
    </source>
</evidence>
<dbReference type="GO" id="GO:0016887">
    <property type="term" value="F:ATP hydrolysis activity"/>
    <property type="evidence" value="ECO:0007669"/>
    <property type="project" value="InterPro"/>
</dbReference>
<dbReference type="PROSITE" id="PS50893">
    <property type="entry name" value="ABC_TRANSPORTER_2"/>
    <property type="match status" value="1"/>
</dbReference>
<evidence type="ECO:0008006" key="15">
    <source>
        <dbReference type="Google" id="ProtNLM"/>
    </source>
</evidence>
<sequence>MAGRSPDAPARPIGVRRGAAMLRAHLAGAGPALAAVLALSAVDAAAGLAQPLLVHRLIDAVGAGAAIRGIVALLAGTIVLAAIAGAGQQYLLGRTAETMVRSLRHTLIGHLLTLPMAAYRRHRVGDLVSRVGADTAAVRAALTGGVVDAVGGALVILGAGIAMFLLDRLLLAVAVGVLALAVAVVLAAGARIRELARRVQESTGEMAAGVTRALGGMPLIRAAGAADAEIAAVRGAADRAWAASLRSVRLQALLWPASGIAVQLAFLSVLGLGGARVAAGALTVADLVAFLMFLFMLMMPVGAVFGAISTIAAALGALTRIGEVLDAPAEDAADRPRPGAAPDFSGAAPAVSFEEVTFTHDGAAAPALDRVSFTAEAGAVTAIVGPSGAGKSTLLELIERFAEPDSGVIRVGGADLRDLDRARLRAAIGYVDQAATAVSGTVAGNLTLGLDGVDEGRQRAALAEVNLLGRVEAHPDGLAAEIGEGGVALSGGERQRLALARCLLADRPLLLLDEPTAALDSRNERALREAIAASARRRSVLIVAHRLATVADADRIIVLDQGRVAGVGDHAGLLAGNALYRELARDQLLG</sequence>
<keyword evidence="3" id="KW-1003">Cell membrane</keyword>
<dbReference type="KEGG" id="csph:CSPHI_06895"/>
<evidence type="ECO:0000256" key="1">
    <source>
        <dbReference type="ARBA" id="ARBA00004651"/>
    </source>
</evidence>
<feature type="domain" description="ABC transporter" evidence="11">
    <location>
        <begin position="351"/>
        <end position="586"/>
    </location>
</feature>
<dbReference type="STRING" id="1437874.CSPHI_06895"/>
<feature type="transmembrane region" description="Helical" evidence="10">
    <location>
        <begin position="60"/>
        <end position="84"/>
    </location>
</feature>
<organism evidence="13 14">
    <name type="scientific">Corynebacterium sphenisci DSM 44792</name>
    <dbReference type="NCBI Taxonomy" id="1437874"/>
    <lineage>
        <taxon>Bacteria</taxon>
        <taxon>Bacillati</taxon>
        <taxon>Actinomycetota</taxon>
        <taxon>Actinomycetes</taxon>
        <taxon>Mycobacteriales</taxon>
        <taxon>Corynebacteriaceae</taxon>
        <taxon>Corynebacterium</taxon>
    </lineage>
</organism>
<dbReference type="InterPro" id="IPR017871">
    <property type="entry name" value="ABC_transporter-like_CS"/>
</dbReference>
<dbReference type="SUPFAM" id="SSF90123">
    <property type="entry name" value="ABC transporter transmembrane region"/>
    <property type="match status" value="1"/>
</dbReference>
<dbReference type="Pfam" id="PF00005">
    <property type="entry name" value="ABC_tran"/>
    <property type="match status" value="1"/>
</dbReference>
<feature type="transmembrane region" description="Helical" evidence="10">
    <location>
        <begin position="287"/>
        <end position="315"/>
    </location>
</feature>
<evidence type="ECO:0000256" key="10">
    <source>
        <dbReference type="SAM" id="Phobius"/>
    </source>
</evidence>
<dbReference type="InterPro" id="IPR027417">
    <property type="entry name" value="P-loop_NTPase"/>
</dbReference>
<dbReference type="PROSITE" id="PS50929">
    <property type="entry name" value="ABC_TM1F"/>
    <property type="match status" value="1"/>
</dbReference>